<evidence type="ECO:0008006" key="5">
    <source>
        <dbReference type="Google" id="ProtNLM"/>
    </source>
</evidence>
<feature type="compositionally biased region" description="Polar residues" evidence="1">
    <location>
        <begin position="156"/>
        <end position="165"/>
    </location>
</feature>
<feature type="region of interest" description="Disordered" evidence="1">
    <location>
        <begin position="293"/>
        <end position="313"/>
    </location>
</feature>
<dbReference type="OrthoDB" id="553165at2759"/>
<comment type="caution">
    <text evidence="2">The sequence shown here is derived from an EMBL/GenBank/DDBJ whole genome shotgun (WGS) entry which is preliminary data.</text>
</comment>
<evidence type="ECO:0000313" key="4">
    <source>
        <dbReference type="Proteomes" id="UP000747110"/>
    </source>
</evidence>
<sequence>MTDTAGLRAWLQYLRLDKYFEVLRDSGHNAQSLARLNDAELAGLGLPLGPRKKIQLNAGLILQSCRGAVGLPAPDDGAEAQNVQGSRLPVPVLKLSIPGSLPPTSPAAAAFASTGSPQPTGLADVRAVQPLQARRNMVQPQFASAETGLEGVNSTHRTTRQSQPHSHCIIQPQEPRQNSATRPAYQQPRQLQGIPTHPQPLWCPQYVSGATPLTSVTGVGAIPNTHSHAVLSDNHQANGRSSHHHPQQQQQSARAAHVLVRTADPWVSDTTVVDCRAPESQGSLVLSMSGINHLPTPLKQQDEGDKPPRQPMLNSAVDAGNASVSSDVGGHLASPGLAKFSPPTTNLHPTGVECYPTSDEGRPVAGAAAAERRALAQLYPSVARLHYSRAPGANIGHRTLGDVGTPLSSNADGVCVKSDVGDPEVIGVAGWLGSTRRGVLKRSRSWDGRTGSSPPCIATEAPKGGVQIPRSQYVQSKPAETCMQRQRTRWADGQLLYTAAASALPVDCSFRSLRNATTAAIVAAAATANGPSTNGTGTARSAPQAYLSAPSRTVAASVSGQAAVVIAGEDNMAKVATCAALSRPSHATAASAAGVGDNHPDAARLRSTQDMYGGVALTDADAGGVADATSLLDDPRNYETPELLAQLLYDSAPVVPGPIDATEFRVGNGRPAAPEQPPGNGMLQGSWARVAGEGGDLGGGLTAVDNDGPGGLRVSREQRLARLRALREEVTATERLLGTLRRMVAAEEKALASTTAGDDSSGGCASGVAPSRQASTVLQAHAHAGAHLHVQSHRHGTGLCSEQGDGLGV</sequence>
<dbReference type="Proteomes" id="UP000747110">
    <property type="component" value="Unassembled WGS sequence"/>
</dbReference>
<name>A0A8J4FVS6_9CHLO</name>
<feature type="region of interest" description="Disordered" evidence="1">
    <location>
        <begin position="156"/>
        <end position="191"/>
    </location>
</feature>
<dbReference type="SUPFAM" id="SSF47769">
    <property type="entry name" value="SAM/Pointed domain"/>
    <property type="match status" value="1"/>
</dbReference>
<gene>
    <name evidence="2" type="ORF">Vretifemale_18781</name>
    <name evidence="3" type="ORF">Vretimale_9558</name>
</gene>
<dbReference type="AlphaFoldDB" id="A0A8J4FVS6"/>
<evidence type="ECO:0000313" key="3">
    <source>
        <dbReference type="EMBL" id="GIM05075.1"/>
    </source>
</evidence>
<dbReference type="Proteomes" id="UP000722791">
    <property type="component" value="Unassembled WGS sequence"/>
</dbReference>
<organism evidence="2 4">
    <name type="scientific">Volvox reticuliferus</name>
    <dbReference type="NCBI Taxonomy" id="1737510"/>
    <lineage>
        <taxon>Eukaryota</taxon>
        <taxon>Viridiplantae</taxon>
        <taxon>Chlorophyta</taxon>
        <taxon>core chlorophytes</taxon>
        <taxon>Chlorophyceae</taxon>
        <taxon>CS clade</taxon>
        <taxon>Chlamydomonadales</taxon>
        <taxon>Volvocaceae</taxon>
        <taxon>Volvox</taxon>
    </lineage>
</organism>
<dbReference type="InterPro" id="IPR013761">
    <property type="entry name" value="SAM/pointed_sf"/>
</dbReference>
<proteinExistence type="predicted"/>
<accession>A0A8J4FVS6</accession>
<feature type="region of interest" description="Disordered" evidence="1">
    <location>
        <begin position="234"/>
        <end position="254"/>
    </location>
</feature>
<dbReference type="EMBL" id="BNCQ01000017">
    <property type="protein sequence ID" value="GIM05075.1"/>
    <property type="molecule type" value="Genomic_DNA"/>
</dbReference>
<reference evidence="2" key="1">
    <citation type="journal article" date="2021" name="Proc. Natl. Acad. Sci. U.S.A.">
        <title>Three genomes in the algal genus Volvox reveal the fate of a haploid sex-determining region after a transition to homothallism.</title>
        <authorList>
            <person name="Yamamoto K."/>
            <person name="Hamaji T."/>
            <person name="Kawai-Toyooka H."/>
            <person name="Matsuzaki R."/>
            <person name="Takahashi F."/>
            <person name="Nishimura Y."/>
            <person name="Kawachi M."/>
            <person name="Noguchi H."/>
            <person name="Minakuchi Y."/>
            <person name="Umen J.G."/>
            <person name="Toyoda A."/>
            <person name="Nozaki H."/>
        </authorList>
    </citation>
    <scope>NUCLEOTIDE SEQUENCE</scope>
    <source>
        <strain evidence="3">NIES-3785</strain>
        <strain evidence="2">NIES-3786</strain>
    </source>
</reference>
<keyword evidence="4" id="KW-1185">Reference proteome</keyword>
<evidence type="ECO:0000313" key="2">
    <source>
        <dbReference type="EMBL" id="GIL91111.1"/>
    </source>
</evidence>
<feature type="region of interest" description="Disordered" evidence="1">
    <location>
        <begin position="443"/>
        <end position="464"/>
    </location>
</feature>
<dbReference type="Gene3D" id="1.10.150.50">
    <property type="entry name" value="Transcription Factor, Ets-1"/>
    <property type="match status" value="1"/>
</dbReference>
<dbReference type="EMBL" id="BNCP01000062">
    <property type="protein sequence ID" value="GIL91111.1"/>
    <property type="molecule type" value="Genomic_DNA"/>
</dbReference>
<protein>
    <recommendedName>
        <fullName evidence="5">SAM domain-containing protein</fullName>
    </recommendedName>
</protein>
<evidence type="ECO:0000256" key="1">
    <source>
        <dbReference type="SAM" id="MobiDB-lite"/>
    </source>
</evidence>